<evidence type="ECO:0000313" key="2">
    <source>
        <dbReference type="Proteomes" id="UP000631421"/>
    </source>
</evidence>
<organism evidence="1 2">
    <name type="scientific">Pseudanabaena cinerea FACHB-1277</name>
    <dbReference type="NCBI Taxonomy" id="2949581"/>
    <lineage>
        <taxon>Bacteria</taxon>
        <taxon>Bacillati</taxon>
        <taxon>Cyanobacteriota</taxon>
        <taxon>Cyanophyceae</taxon>
        <taxon>Pseudanabaenales</taxon>
        <taxon>Pseudanabaenaceae</taxon>
        <taxon>Pseudanabaena</taxon>
        <taxon>Pseudanabaena cinerea</taxon>
    </lineage>
</organism>
<accession>A0A926UYU5</accession>
<dbReference type="InterPro" id="IPR010602">
    <property type="entry name" value="DUF1186"/>
</dbReference>
<sequence>MNIEEILAGFEISDGEYKLKEVEAALEQKEEIIPHLIALLEKVRDEPSKYTGGSGYYAHVYALMLLGYWREAKAQQVIIDLVSLPKPLPEDLFGDIIVEHLPEILLRTCGGSVEKIKELITNKNADAYSREAAITAISYAVLEGFITREDALSYFAGFFSADAAPEDSFFYSQLAWEICDLYPEELIDTIRGAYERELIDDFVIGIEDFQIALDCGKEQCLEDFRKKASNRSLDDFHRVMQSWTCFDDETIKPSIPKKTNQEFFAKPAPKPKKKKEFWDL</sequence>
<proteinExistence type="predicted"/>
<protein>
    <submittedName>
        <fullName evidence="1">DUF1186 domain-containing protein</fullName>
    </submittedName>
</protein>
<dbReference type="Pfam" id="PF06685">
    <property type="entry name" value="DUF1186"/>
    <property type="match status" value="1"/>
</dbReference>
<comment type="caution">
    <text evidence="1">The sequence shown here is derived from an EMBL/GenBank/DDBJ whole genome shotgun (WGS) entry which is preliminary data.</text>
</comment>
<dbReference type="AlphaFoldDB" id="A0A926UYU5"/>
<keyword evidence="2" id="KW-1185">Reference proteome</keyword>
<name>A0A926UYU5_9CYAN</name>
<evidence type="ECO:0000313" key="1">
    <source>
        <dbReference type="EMBL" id="MBD2152665.1"/>
    </source>
</evidence>
<reference evidence="1" key="1">
    <citation type="journal article" date="2015" name="ISME J.">
        <title>Draft Genome Sequence of Streptomyces incarnatus NRRL8089, which Produces the Nucleoside Antibiotic Sinefungin.</title>
        <authorList>
            <person name="Oshima K."/>
            <person name="Hattori M."/>
            <person name="Shimizu H."/>
            <person name="Fukuda K."/>
            <person name="Nemoto M."/>
            <person name="Inagaki K."/>
            <person name="Tamura T."/>
        </authorList>
    </citation>
    <scope>NUCLEOTIDE SEQUENCE</scope>
    <source>
        <strain evidence="1">FACHB-1277</strain>
    </source>
</reference>
<gene>
    <name evidence="1" type="ORF">H6F44_21455</name>
</gene>
<dbReference type="EMBL" id="JACJPY010000130">
    <property type="protein sequence ID" value="MBD2152665.1"/>
    <property type="molecule type" value="Genomic_DNA"/>
</dbReference>
<dbReference type="RefSeq" id="WP_190353129.1">
    <property type="nucleotide sequence ID" value="NZ_JACJPY010000130.1"/>
</dbReference>
<reference evidence="1" key="2">
    <citation type="submission" date="2020-08" db="EMBL/GenBank/DDBJ databases">
        <authorList>
            <person name="Chen M."/>
            <person name="Teng W."/>
            <person name="Zhao L."/>
            <person name="Hu C."/>
            <person name="Zhou Y."/>
            <person name="Han B."/>
            <person name="Song L."/>
            <person name="Shu W."/>
        </authorList>
    </citation>
    <scope>NUCLEOTIDE SEQUENCE</scope>
    <source>
        <strain evidence="1">FACHB-1277</strain>
    </source>
</reference>
<dbReference type="Proteomes" id="UP000631421">
    <property type="component" value="Unassembled WGS sequence"/>
</dbReference>